<protein>
    <submittedName>
        <fullName evidence="2">Nucleolar protein 10</fullName>
    </submittedName>
</protein>
<dbReference type="Proteomes" id="UP000095286">
    <property type="component" value="Unplaced"/>
</dbReference>
<proteinExistence type="predicted"/>
<reference evidence="2" key="1">
    <citation type="submission" date="2016-11" db="UniProtKB">
        <authorList>
            <consortium name="WormBaseParasite"/>
        </authorList>
    </citation>
    <scope>IDENTIFICATION</scope>
    <source>
        <strain evidence="2">KR3021</strain>
    </source>
</reference>
<sequence>MYLKFYLSEEGKRVYTLKKHDTTGVLTQSAHPAKFSPEDQFSKYRLITKKRFELLPNQTKKTLY</sequence>
<organism evidence="1 2">
    <name type="scientific">Rhabditophanes sp. KR3021</name>
    <dbReference type="NCBI Taxonomy" id="114890"/>
    <lineage>
        <taxon>Eukaryota</taxon>
        <taxon>Metazoa</taxon>
        <taxon>Ecdysozoa</taxon>
        <taxon>Nematoda</taxon>
        <taxon>Chromadorea</taxon>
        <taxon>Rhabditida</taxon>
        <taxon>Tylenchina</taxon>
        <taxon>Panagrolaimomorpha</taxon>
        <taxon>Strongyloidoidea</taxon>
        <taxon>Alloionematidae</taxon>
        <taxon>Rhabditophanes</taxon>
    </lineage>
</organism>
<name>A0AC35U3R0_9BILA</name>
<evidence type="ECO:0000313" key="2">
    <source>
        <dbReference type="WBParaSite" id="RSKR_0000703850.1"/>
    </source>
</evidence>
<dbReference type="WBParaSite" id="RSKR_0000703850.1">
    <property type="protein sequence ID" value="RSKR_0000703850.1"/>
    <property type="gene ID" value="RSKR_0000703850"/>
</dbReference>
<evidence type="ECO:0000313" key="1">
    <source>
        <dbReference type="Proteomes" id="UP000095286"/>
    </source>
</evidence>
<accession>A0AC35U3R0</accession>